<keyword evidence="1" id="KW-0732">Signal</keyword>
<name>A0A4Z0QDR7_9BACT</name>
<dbReference type="EMBL" id="SRMB01000002">
    <property type="protein sequence ID" value="TGE27636.1"/>
    <property type="molecule type" value="Genomic_DNA"/>
</dbReference>
<dbReference type="RefSeq" id="WP_135395783.1">
    <property type="nucleotide sequence ID" value="NZ_SRMB01000002.1"/>
</dbReference>
<protein>
    <recommendedName>
        <fullName evidence="4">DUF4468 domain-containing protein</fullName>
    </recommendedName>
</protein>
<evidence type="ECO:0008006" key="4">
    <source>
        <dbReference type="Google" id="ProtNLM"/>
    </source>
</evidence>
<comment type="caution">
    <text evidence="2">The sequence shown here is derived from an EMBL/GenBank/DDBJ whole genome shotgun (WGS) entry which is preliminary data.</text>
</comment>
<keyword evidence="3" id="KW-1185">Reference proteome</keyword>
<evidence type="ECO:0000256" key="1">
    <source>
        <dbReference type="SAM" id="SignalP"/>
    </source>
</evidence>
<dbReference type="OrthoDB" id="655382at2"/>
<feature type="chain" id="PRO_5021186180" description="DUF4468 domain-containing protein" evidence="1">
    <location>
        <begin position="25"/>
        <end position="254"/>
    </location>
</feature>
<sequence>MLRKSTRYLSICLGLLLPGAGAWAQALSAAAPAAATTMAGLRQHYAAALGYESRLYNGPEYVNYVKRFIVGHPFFGSVQPLAATVEYAGSTYHGVPLRYDIVLDELVLNAPQGALTMLLIKDKVRAFTLDGHRFIHLSSTDSAQSLPGRPGFYELLVDGPVQLLALRRKDLQERASAGVLEGEITEKDEFFLRAKGRYHKAGKASTVLAALPEQKAALRKYIRAEKLRFGAAQREKSLTALVRHAATLGGAAPQ</sequence>
<dbReference type="Proteomes" id="UP000298471">
    <property type="component" value="Unassembled WGS sequence"/>
</dbReference>
<proteinExistence type="predicted"/>
<dbReference type="AlphaFoldDB" id="A0A4Z0QDR7"/>
<reference evidence="2 3" key="1">
    <citation type="submission" date="2019-04" db="EMBL/GenBank/DDBJ databases">
        <authorList>
            <person name="Feng G."/>
            <person name="Zhang J."/>
            <person name="Zhu H."/>
        </authorList>
    </citation>
    <scope>NUCLEOTIDE SEQUENCE [LARGE SCALE GENOMIC DNA]</scope>
    <source>
        <strain evidence="2 3">9PBR-1</strain>
    </source>
</reference>
<evidence type="ECO:0000313" key="3">
    <source>
        <dbReference type="Proteomes" id="UP000298471"/>
    </source>
</evidence>
<evidence type="ECO:0000313" key="2">
    <source>
        <dbReference type="EMBL" id="TGE27636.1"/>
    </source>
</evidence>
<feature type="signal peptide" evidence="1">
    <location>
        <begin position="1"/>
        <end position="24"/>
    </location>
</feature>
<organism evidence="2 3">
    <name type="scientific">Hymenobacter metallicola</name>
    <dbReference type="NCBI Taxonomy" id="2563114"/>
    <lineage>
        <taxon>Bacteria</taxon>
        <taxon>Pseudomonadati</taxon>
        <taxon>Bacteroidota</taxon>
        <taxon>Cytophagia</taxon>
        <taxon>Cytophagales</taxon>
        <taxon>Hymenobacteraceae</taxon>
        <taxon>Hymenobacter</taxon>
    </lineage>
</organism>
<accession>A0A4Z0QDR7</accession>
<gene>
    <name evidence="2" type="ORF">E5K02_14800</name>
</gene>